<reference evidence="3" key="1">
    <citation type="journal article" date="2019" name="bioRxiv">
        <title>The Genome of the Zebra Mussel, Dreissena polymorpha: A Resource for Invasive Species Research.</title>
        <authorList>
            <person name="McCartney M.A."/>
            <person name="Auch B."/>
            <person name="Kono T."/>
            <person name="Mallez S."/>
            <person name="Zhang Y."/>
            <person name="Obille A."/>
            <person name="Becker A."/>
            <person name="Abrahante J.E."/>
            <person name="Garbe J."/>
            <person name="Badalamenti J.P."/>
            <person name="Herman A."/>
            <person name="Mangelson H."/>
            <person name="Liachko I."/>
            <person name="Sullivan S."/>
            <person name="Sone E.D."/>
            <person name="Koren S."/>
            <person name="Silverstein K.A.T."/>
            <person name="Beckman K.B."/>
            <person name="Gohl D.M."/>
        </authorList>
    </citation>
    <scope>NUCLEOTIDE SEQUENCE</scope>
    <source>
        <strain evidence="3">Duluth1</strain>
        <tissue evidence="3">Whole animal</tissue>
    </source>
</reference>
<reference evidence="3" key="2">
    <citation type="submission" date="2020-11" db="EMBL/GenBank/DDBJ databases">
        <authorList>
            <person name="McCartney M.A."/>
            <person name="Auch B."/>
            <person name="Kono T."/>
            <person name="Mallez S."/>
            <person name="Becker A."/>
            <person name="Gohl D.M."/>
            <person name="Silverstein K.A.T."/>
            <person name="Koren S."/>
            <person name="Bechman K.B."/>
            <person name="Herman A."/>
            <person name="Abrahante J.E."/>
            <person name="Garbe J."/>
        </authorList>
    </citation>
    <scope>NUCLEOTIDE SEQUENCE</scope>
    <source>
        <strain evidence="3">Duluth1</strain>
        <tissue evidence="3">Whole animal</tissue>
    </source>
</reference>
<dbReference type="PANTHER" id="PTHR31199:SF1">
    <property type="entry name" value="ARPIN"/>
    <property type="match status" value="1"/>
</dbReference>
<sequence>MSNRSVSNKLSLAVNTTYFRVRGVCKQKMSRIYDDQPLTNLPLINIEYSGKWNANDFMQGNGVIFEGVVQKRAHFAINDQQHKKEQYYILYVKISRAHRRKFDASGEEIEPNFSETKKVNTGYLNSSYKVQSKGETDRLGTDEARKLISPANLTQFSDRHGGSDLAALWLTETQATGTEFELGDTLRVKTQGDGPFVFSITKLDAVSTTVGNYAGGESVGASWTDKIMDIKSHAAASENQGADDNEWDD</sequence>
<name>A0A9D4R299_DREPO</name>
<gene>
    <name evidence="3" type="ORF">DPMN_094803</name>
</gene>
<dbReference type="AlphaFoldDB" id="A0A9D4R299"/>
<protein>
    <recommendedName>
        <fullName evidence="2">Arpin</fullName>
    </recommendedName>
</protein>
<dbReference type="InterPro" id="IPR018889">
    <property type="entry name" value="Arpin"/>
</dbReference>
<dbReference type="PANTHER" id="PTHR31199">
    <property type="entry name" value="ARPIN"/>
    <property type="match status" value="1"/>
</dbReference>
<evidence type="ECO:0000313" key="4">
    <source>
        <dbReference type="Proteomes" id="UP000828390"/>
    </source>
</evidence>
<dbReference type="Proteomes" id="UP000828390">
    <property type="component" value="Unassembled WGS sequence"/>
</dbReference>
<accession>A0A9D4R299</accession>
<keyword evidence="4" id="KW-1185">Reference proteome</keyword>
<comment type="similarity">
    <text evidence="1">Belongs to the Arpin family.</text>
</comment>
<evidence type="ECO:0000313" key="3">
    <source>
        <dbReference type="EMBL" id="KAH3852299.1"/>
    </source>
</evidence>
<dbReference type="EMBL" id="JAIWYP010000003">
    <property type="protein sequence ID" value="KAH3852299.1"/>
    <property type="molecule type" value="Genomic_DNA"/>
</dbReference>
<dbReference type="GO" id="GO:0051126">
    <property type="term" value="P:negative regulation of actin nucleation"/>
    <property type="evidence" value="ECO:0007669"/>
    <property type="project" value="InterPro"/>
</dbReference>
<evidence type="ECO:0000256" key="2">
    <source>
        <dbReference type="ARBA" id="ARBA00019314"/>
    </source>
</evidence>
<proteinExistence type="inferred from homology"/>
<evidence type="ECO:0000256" key="1">
    <source>
        <dbReference type="ARBA" id="ARBA00008453"/>
    </source>
</evidence>
<organism evidence="3 4">
    <name type="scientific">Dreissena polymorpha</name>
    <name type="common">Zebra mussel</name>
    <name type="synonym">Mytilus polymorpha</name>
    <dbReference type="NCBI Taxonomy" id="45954"/>
    <lineage>
        <taxon>Eukaryota</taxon>
        <taxon>Metazoa</taxon>
        <taxon>Spiralia</taxon>
        <taxon>Lophotrochozoa</taxon>
        <taxon>Mollusca</taxon>
        <taxon>Bivalvia</taxon>
        <taxon>Autobranchia</taxon>
        <taxon>Heteroconchia</taxon>
        <taxon>Euheterodonta</taxon>
        <taxon>Imparidentia</taxon>
        <taxon>Neoheterodontei</taxon>
        <taxon>Myida</taxon>
        <taxon>Dreissenoidea</taxon>
        <taxon>Dreissenidae</taxon>
        <taxon>Dreissena</taxon>
    </lineage>
</organism>
<comment type="caution">
    <text evidence="3">The sequence shown here is derived from an EMBL/GenBank/DDBJ whole genome shotgun (WGS) entry which is preliminary data.</text>
</comment>
<dbReference type="Pfam" id="PF10574">
    <property type="entry name" value="UPF0552"/>
    <property type="match status" value="1"/>
</dbReference>